<reference evidence="1" key="1">
    <citation type="submission" date="2023-04" db="EMBL/GenBank/DDBJ databases">
        <title>A chromosome-level genome assembly of the parasitoid wasp Eretmocerus hayati.</title>
        <authorList>
            <person name="Zhong Y."/>
            <person name="Liu S."/>
            <person name="Liu Y."/>
        </authorList>
    </citation>
    <scope>NUCLEOTIDE SEQUENCE</scope>
    <source>
        <strain evidence="1">ZJU_SS_LIU_2023</strain>
    </source>
</reference>
<dbReference type="Proteomes" id="UP001239111">
    <property type="component" value="Chromosome 4"/>
</dbReference>
<evidence type="ECO:0000313" key="1">
    <source>
        <dbReference type="EMBL" id="KAJ8665182.1"/>
    </source>
</evidence>
<organism evidence="1 2">
    <name type="scientific">Eretmocerus hayati</name>
    <dbReference type="NCBI Taxonomy" id="131215"/>
    <lineage>
        <taxon>Eukaryota</taxon>
        <taxon>Metazoa</taxon>
        <taxon>Ecdysozoa</taxon>
        <taxon>Arthropoda</taxon>
        <taxon>Hexapoda</taxon>
        <taxon>Insecta</taxon>
        <taxon>Pterygota</taxon>
        <taxon>Neoptera</taxon>
        <taxon>Endopterygota</taxon>
        <taxon>Hymenoptera</taxon>
        <taxon>Apocrita</taxon>
        <taxon>Proctotrupomorpha</taxon>
        <taxon>Chalcidoidea</taxon>
        <taxon>Aphelinidae</taxon>
        <taxon>Aphelininae</taxon>
        <taxon>Eretmocerus</taxon>
    </lineage>
</organism>
<keyword evidence="2" id="KW-1185">Reference proteome</keyword>
<comment type="caution">
    <text evidence="1">The sequence shown here is derived from an EMBL/GenBank/DDBJ whole genome shotgun (WGS) entry which is preliminary data.</text>
</comment>
<name>A0ACC2N2C3_9HYME</name>
<gene>
    <name evidence="1" type="ORF">QAD02_006844</name>
</gene>
<protein>
    <submittedName>
        <fullName evidence="1">Uncharacterized protein</fullName>
    </submittedName>
</protein>
<proteinExistence type="predicted"/>
<accession>A0ACC2N2C3</accession>
<sequence>MGVDEMDPEAAFEDCIITICCNNDSGKVHEAWETLEDVFGCCSDYEKVLRSIFTELHISNIEEVPKILEWFLKVPISQTSSRPFSDDIAVFLTKQASMFRNKPSLLADIIRILKENQDDFLPAHNNHTELCKSIVHVLSWIHVNDKHPDSPKTRLYNEDLNTIIEFLHKLCKSNPLDGKGNISISCFKPLYQILIHSDRKEDPSSILVYVLKLVDDTLWNISMEVAAAHITEKASGPEILRMLGVMLKWLIQPPHDNMRYLSAWLMLFIKHLQNTGKNMRIPMELAESSLPNVLAPALQIEQFYEIETSQNILLHLMYQIISQNTYHKIIFKCLIPFLHECENVSGNKKEVVDAIFQISQFLKNRFREHLRNPCDLCNNLEKLMDKLSTGRPLDNCYEEMDTSYSSSTNTNARTSAGKAGLLNLGNTCYMNSVLQALVMTRQFCHEVLLYKSDTLNNQFVLKNLQQIFALLKYSTRNALAPTKFLQASRPSYFMPGQQQDSSEFLCHLLDVLYEQEKSTLTPKYNNHIAKKVKTEDVEMVNAEEVSEPSHSPMQEEGTGNMTRWTTEENLSEGASLQRKTQSLADFTQGEELAQTQNGLSDSHSDSADSGIQSVGGEDSTSSTTSSPSSPAGAISSLVHRVFGGELQVIYRCLKCDTESCNTDRFRDLQLCFLDSMPNEEVVKVQDLINANYTAPEELKGDNQYRCDKCACLRDATREIKFIQAPAHLILTLKHFRYDAESRLRTKQRRRVDYNEVVHLPVVDKDPAEYQLYAAVVHSGYSMDFGHYITYACDANKQWYKFNDGYVGETTIADFKRLQLPDTPYILFYKRRMSDESIAETLELSSLHEDLKRFVESDNHEYAHGKIKLPSTSLKRFGVRSWDRDKNDDDDEGNQPPSNCRSSAIIPNRTCLY</sequence>
<dbReference type="EMBL" id="CM056744">
    <property type="protein sequence ID" value="KAJ8665182.1"/>
    <property type="molecule type" value="Genomic_DNA"/>
</dbReference>
<evidence type="ECO:0000313" key="2">
    <source>
        <dbReference type="Proteomes" id="UP001239111"/>
    </source>
</evidence>